<protein>
    <submittedName>
        <fullName evidence="5">LacI family transcriptional regulator</fullName>
    </submittedName>
</protein>
<dbReference type="Pfam" id="PF13377">
    <property type="entry name" value="Peripla_BP_3"/>
    <property type="match status" value="1"/>
</dbReference>
<dbReference type="GO" id="GO:0003700">
    <property type="term" value="F:DNA-binding transcription factor activity"/>
    <property type="evidence" value="ECO:0007669"/>
    <property type="project" value="TreeGrafter"/>
</dbReference>
<evidence type="ECO:0000313" key="5">
    <source>
        <dbReference type="EMBL" id="GIH02752.1"/>
    </source>
</evidence>
<keyword evidence="6" id="KW-1185">Reference proteome</keyword>
<dbReference type="SUPFAM" id="SSF53822">
    <property type="entry name" value="Periplasmic binding protein-like I"/>
    <property type="match status" value="1"/>
</dbReference>
<gene>
    <name evidence="5" type="primary">lacI_5</name>
    <name evidence="5" type="ORF">Rhe02_08190</name>
</gene>
<dbReference type="PANTHER" id="PTHR30146">
    <property type="entry name" value="LACI-RELATED TRANSCRIPTIONAL REPRESSOR"/>
    <property type="match status" value="1"/>
</dbReference>
<dbReference type="CDD" id="cd01392">
    <property type="entry name" value="HTH_LacI"/>
    <property type="match status" value="1"/>
</dbReference>
<dbReference type="InterPro" id="IPR028082">
    <property type="entry name" value="Peripla_BP_I"/>
</dbReference>
<dbReference type="GO" id="GO:0000976">
    <property type="term" value="F:transcription cis-regulatory region binding"/>
    <property type="evidence" value="ECO:0007669"/>
    <property type="project" value="TreeGrafter"/>
</dbReference>
<dbReference type="Gene3D" id="1.10.260.40">
    <property type="entry name" value="lambda repressor-like DNA-binding domains"/>
    <property type="match status" value="1"/>
</dbReference>
<keyword evidence="1" id="KW-0805">Transcription regulation</keyword>
<evidence type="ECO:0000256" key="3">
    <source>
        <dbReference type="ARBA" id="ARBA00023163"/>
    </source>
</evidence>
<dbReference type="Gene3D" id="3.40.50.2300">
    <property type="match status" value="2"/>
</dbReference>
<organism evidence="5 6">
    <name type="scientific">Rhizocola hellebori</name>
    <dbReference type="NCBI Taxonomy" id="1392758"/>
    <lineage>
        <taxon>Bacteria</taxon>
        <taxon>Bacillati</taxon>
        <taxon>Actinomycetota</taxon>
        <taxon>Actinomycetes</taxon>
        <taxon>Micromonosporales</taxon>
        <taxon>Micromonosporaceae</taxon>
        <taxon>Rhizocola</taxon>
    </lineage>
</organism>
<comment type="caution">
    <text evidence="5">The sequence shown here is derived from an EMBL/GenBank/DDBJ whole genome shotgun (WGS) entry which is preliminary data.</text>
</comment>
<reference evidence="5" key="1">
    <citation type="submission" date="2021-01" db="EMBL/GenBank/DDBJ databases">
        <title>Whole genome shotgun sequence of Rhizocola hellebori NBRC 109834.</title>
        <authorList>
            <person name="Komaki H."/>
            <person name="Tamura T."/>
        </authorList>
    </citation>
    <scope>NUCLEOTIDE SEQUENCE</scope>
    <source>
        <strain evidence="5">NBRC 109834</strain>
    </source>
</reference>
<dbReference type="PROSITE" id="PS00356">
    <property type="entry name" value="HTH_LACI_1"/>
    <property type="match status" value="1"/>
</dbReference>
<evidence type="ECO:0000256" key="1">
    <source>
        <dbReference type="ARBA" id="ARBA00023015"/>
    </source>
</evidence>
<dbReference type="Proteomes" id="UP000612899">
    <property type="component" value="Unassembled WGS sequence"/>
</dbReference>
<dbReference type="SUPFAM" id="SSF47413">
    <property type="entry name" value="lambda repressor-like DNA-binding domains"/>
    <property type="match status" value="1"/>
</dbReference>
<dbReference type="CDD" id="cd06288">
    <property type="entry name" value="PBP1_sucrose_transcription_regulator"/>
    <property type="match status" value="1"/>
</dbReference>
<dbReference type="PROSITE" id="PS50932">
    <property type="entry name" value="HTH_LACI_2"/>
    <property type="match status" value="1"/>
</dbReference>
<proteinExistence type="predicted"/>
<keyword evidence="2" id="KW-0238">DNA-binding</keyword>
<dbReference type="InterPro" id="IPR046335">
    <property type="entry name" value="LacI/GalR-like_sensor"/>
</dbReference>
<evidence type="ECO:0000259" key="4">
    <source>
        <dbReference type="PROSITE" id="PS50932"/>
    </source>
</evidence>
<evidence type="ECO:0000256" key="2">
    <source>
        <dbReference type="ARBA" id="ARBA00023125"/>
    </source>
</evidence>
<dbReference type="PANTHER" id="PTHR30146:SF109">
    <property type="entry name" value="HTH-TYPE TRANSCRIPTIONAL REGULATOR GALS"/>
    <property type="match status" value="1"/>
</dbReference>
<dbReference type="AlphaFoldDB" id="A0A8J3Q3N3"/>
<name>A0A8J3Q3N3_9ACTN</name>
<feature type="domain" description="HTH lacI-type" evidence="4">
    <location>
        <begin position="13"/>
        <end position="67"/>
    </location>
</feature>
<evidence type="ECO:0000313" key="6">
    <source>
        <dbReference type="Proteomes" id="UP000612899"/>
    </source>
</evidence>
<keyword evidence="3" id="KW-0804">Transcription</keyword>
<dbReference type="InterPro" id="IPR000843">
    <property type="entry name" value="HTH_LacI"/>
</dbReference>
<sequence>MARQAARQSERSATLTDVARQAGVSIATASKALNERDEVAPATRRRVLKAAEELAFRPNAMARGLSSGRTRTIGLLTDELGGRFAIPILLGVENTAGNEEMSVLLCDARGDAIRRQHYLRTLLARSVDGLIVLGETNDVRASLADQIAVPVVYVYGESDNPQDLSIVSDDRGGSRLAAEHLLAQGRRAIGHITGEPTYRAARERAESLGETLAEAKQQIVGGPMFGDWTQQWARHAARTLLAAHPHLDAIFCGSDQLAVGVADTLHQMGVRIPDDVALVGYDNWEVFSAQSRPPLTTIDLNLQEIGAAAARYLFRALAGEDLSGIIRHPTRLVVRESTGPRTTSRTA</sequence>
<dbReference type="Pfam" id="PF00356">
    <property type="entry name" value="LacI"/>
    <property type="match status" value="1"/>
</dbReference>
<accession>A0A8J3Q3N3</accession>
<dbReference type="EMBL" id="BONY01000004">
    <property type="protein sequence ID" value="GIH02752.1"/>
    <property type="molecule type" value="Genomic_DNA"/>
</dbReference>
<dbReference type="InterPro" id="IPR010982">
    <property type="entry name" value="Lambda_DNA-bd_dom_sf"/>
</dbReference>
<dbReference type="SMART" id="SM00354">
    <property type="entry name" value="HTH_LACI"/>
    <property type="match status" value="1"/>
</dbReference>